<evidence type="ECO:0000256" key="4">
    <source>
        <dbReference type="ARBA" id="ARBA00023315"/>
    </source>
</evidence>
<evidence type="ECO:0000256" key="5">
    <source>
        <dbReference type="ARBA" id="ARBA00049880"/>
    </source>
</evidence>
<protein>
    <submittedName>
        <fullName evidence="7">GNAT family N-acetyltransferase</fullName>
    </submittedName>
</protein>
<dbReference type="GO" id="GO:0016747">
    <property type="term" value="F:acyltransferase activity, transferring groups other than amino-acyl groups"/>
    <property type="evidence" value="ECO:0007669"/>
    <property type="project" value="InterPro"/>
</dbReference>
<dbReference type="RefSeq" id="WP_204469763.1">
    <property type="nucleotide sequence ID" value="NZ_JACLYU010000037.1"/>
</dbReference>
<keyword evidence="4" id="KW-0012">Acyltransferase</keyword>
<evidence type="ECO:0000256" key="1">
    <source>
        <dbReference type="ARBA" id="ARBA00022491"/>
    </source>
</evidence>
<dbReference type="SUPFAM" id="SSF55729">
    <property type="entry name" value="Acyl-CoA N-acyltransferases (Nat)"/>
    <property type="match status" value="1"/>
</dbReference>
<dbReference type="PANTHER" id="PTHR36449:SF1">
    <property type="entry name" value="ACETYLTRANSFERASE"/>
    <property type="match status" value="1"/>
</dbReference>
<evidence type="ECO:0000313" key="7">
    <source>
        <dbReference type="EMBL" id="MBM6700446.1"/>
    </source>
</evidence>
<dbReference type="PANTHER" id="PTHR36449">
    <property type="entry name" value="ACETYLTRANSFERASE-RELATED"/>
    <property type="match status" value="1"/>
</dbReference>
<keyword evidence="8" id="KW-1185">Reference proteome</keyword>
<organism evidence="7 8">
    <name type="scientific">Bifidobacterium pullorum subsp. saeculare</name>
    <dbReference type="NCBI Taxonomy" id="78257"/>
    <lineage>
        <taxon>Bacteria</taxon>
        <taxon>Bacillati</taxon>
        <taxon>Actinomycetota</taxon>
        <taxon>Actinomycetes</taxon>
        <taxon>Bifidobacteriales</taxon>
        <taxon>Bifidobacteriaceae</taxon>
        <taxon>Bifidobacterium</taxon>
    </lineage>
</organism>
<proteinExistence type="predicted"/>
<reference evidence="7" key="2">
    <citation type="journal article" date="2021" name="Sci. Rep.">
        <title>The distribution of antibiotic resistance genes in chicken gut microbiota commensals.</title>
        <authorList>
            <person name="Juricova H."/>
            <person name="Matiasovicova J."/>
            <person name="Kubasova T."/>
            <person name="Cejkova D."/>
            <person name="Rychlik I."/>
        </authorList>
    </citation>
    <scope>NUCLEOTIDE SEQUENCE</scope>
    <source>
        <strain evidence="7">An836</strain>
    </source>
</reference>
<dbReference type="Pfam" id="PF00583">
    <property type="entry name" value="Acetyltransf_1"/>
    <property type="match status" value="1"/>
</dbReference>
<reference evidence="7" key="1">
    <citation type="submission" date="2020-08" db="EMBL/GenBank/DDBJ databases">
        <authorList>
            <person name="Cejkova D."/>
            <person name="Kubasova T."/>
            <person name="Jahodarova E."/>
            <person name="Rychlik I."/>
        </authorList>
    </citation>
    <scope>NUCLEOTIDE SEQUENCE</scope>
    <source>
        <strain evidence="7">An836</strain>
    </source>
</reference>
<dbReference type="Proteomes" id="UP000718821">
    <property type="component" value="Unassembled WGS sequence"/>
</dbReference>
<feature type="domain" description="N-acetyltransferase" evidence="6">
    <location>
        <begin position="1"/>
        <end position="157"/>
    </location>
</feature>
<comment type="caution">
    <text evidence="7">The sequence shown here is derived from an EMBL/GenBank/DDBJ whole genome shotgun (WGS) entry which is preliminary data.</text>
</comment>
<dbReference type="InterPro" id="IPR016181">
    <property type="entry name" value="Acyl_CoA_acyltransferase"/>
</dbReference>
<dbReference type="PROSITE" id="PS51186">
    <property type="entry name" value="GNAT"/>
    <property type="match status" value="1"/>
</dbReference>
<dbReference type="EMBL" id="JACLYU010000037">
    <property type="protein sequence ID" value="MBM6700446.1"/>
    <property type="molecule type" value="Genomic_DNA"/>
</dbReference>
<keyword evidence="3" id="KW-0808">Transferase</keyword>
<comment type="catalytic activity">
    <reaction evidence="5">
        <text>glycyl-tRNA(Gly) + acetyl-CoA = N-acetylglycyl-tRNA(Gly) + CoA + H(+)</text>
        <dbReference type="Rhea" id="RHEA:81867"/>
        <dbReference type="Rhea" id="RHEA-COMP:9683"/>
        <dbReference type="Rhea" id="RHEA-COMP:19766"/>
        <dbReference type="ChEBI" id="CHEBI:15378"/>
        <dbReference type="ChEBI" id="CHEBI:57287"/>
        <dbReference type="ChEBI" id="CHEBI:57288"/>
        <dbReference type="ChEBI" id="CHEBI:78522"/>
        <dbReference type="ChEBI" id="CHEBI:232036"/>
    </reaction>
</comment>
<name>A0A939BB05_9BIFI</name>
<evidence type="ECO:0000313" key="8">
    <source>
        <dbReference type="Proteomes" id="UP000718821"/>
    </source>
</evidence>
<accession>A0A939BB05</accession>
<keyword evidence="1" id="KW-0678">Repressor</keyword>
<evidence type="ECO:0000259" key="6">
    <source>
        <dbReference type="PROSITE" id="PS51186"/>
    </source>
</evidence>
<dbReference type="AlphaFoldDB" id="A0A939BB05"/>
<gene>
    <name evidence="7" type="ORF">H7U32_09115</name>
</gene>
<keyword evidence="2" id="KW-1277">Toxin-antitoxin system</keyword>
<sequence length="157" mass="17369">MRFTKPRRLVEDDDLSGSRSGKPFLDDWLRHRAKAALGRGAAVTYVTHAEDGGFAGFYSLSANSVNRDGDHGWLARNTPVQIPVPLLGMLAIDERYQGNGLGWRLLQDALQRSLSVSLQIGARALVVDPVDDEATGFYEHFGFTHIPDSARMFLKLV</sequence>
<evidence type="ECO:0000256" key="3">
    <source>
        <dbReference type="ARBA" id="ARBA00022679"/>
    </source>
</evidence>
<dbReference type="InterPro" id="IPR000182">
    <property type="entry name" value="GNAT_dom"/>
</dbReference>
<dbReference type="CDD" id="cd04301">
    <property type="entry name" value="NAT_SF"/>
    <property type="match status" value="1"/>
</dbReference>
<evidence type="ECO:0000256" key="2">
    <source>
        <dbReference type="ARBA" id="ARBA00022649"/>
    </source>
</evidence>
<dbReference type="Gene3D" id="3.40.630.30">
    <property type="match status" value="1"/>
</dbReference>